<evidence type="ECO:0000259" key="2">
    <source>
        <dbReference type="PROSITE" id="PS50086"/>
    </source>
</evidence>
<dbReference type="SUPFAM" id="SSF47923">
    <property type="entry name" value="Ypt/Rab-GAP domain of gyp1p"/>
    <property type="match status" value="2"/>
</dbReference>
<dbReference type="EMBL" id="HBHC01001463">
    <property type="protein sequence ID" value="CAD9650957.1"/>
    <property type="molecule type" value="Transcribed_RNA"/>
</dbReference>
<evidence type="ECO:0000313" key="3">
    <source>
        <dbReference type="EMBL" id="CAD9650957.1"/>
    </source>
</evidence>
<sequence length="534" mass="61085">MENGNEVPEGWNENVDIDNQNIVPDPSEEPLKLKTTRMRDAKNIAENSGASKLKEGESSSEPSRQVPATVQSNFGKANGEHPASSYPPPKKKNTPLPPPPSQQNSPAAKNTGATCDDMEEGNGRLSCPNEKIEIASPDANERSDPTLREKRSWSVSDLAIAVKEKVNSMAEKAKTFFNNGAMDSPDVKEDEREAEEVRRKKDWLSFLDKRPTRANMSSSRVNRMCWKGIPGSIRGRAWKAIIGNELKITPELFRINLKRGRKLWEEQIKAAKIANALGRESKDISVITDRNKEEEDDDDASREGSMRIIQADIPRTFPQLKFFHKEGPLHEPLLEVLQAYVCYRPDVGYVQGMSYLAAILLLNMPTFDAFQCLANLLNQDIYFAFFRMDVDKMKTHLRVYQTLMKEKLPNLYKHFEEVEIKPGMYLYEWLLTIYSRSLPIDIAHRIWDNFLYHGQVFLFRTALGMLRLFEPNFLKLNFEDCLSILNRPPDDIDEAGLFENINRIQLTSKRFDRMVAKYMDEEPDDSGRSPQKSS</sequence>
<feature type="domain" description="Rab-GAP TBC" evidence="2">
    <location>
        <begin position="228"/>
        <end position="454"/>
    </location>
</feature>
<feature type="compositionally biased region" description="Basic and acidic residues" evidence="1">
    <location>
        <begin position="29"/>
        <end position="43"/>
    </location>
</feature>
<dbReference type="Gene3D" id="1.10.8.270">
    <property type="entry name" value="putative rabgap domain of human tbc1 domain family member 14 like domains"/>
    <property type="match status" value="1"/>
</dbReference>
<dbReference type="Gene3D" id="1.10.10.750">
    <property type="entry name" value="Ypt/Rab-GAP domain of gyp1p, domain 1"/>
    <property type="match status" value="1"/>
</dbReference>
<evidence type="ECO:0000256" key="1">
    <source>
        <dbReference type="SAM" id="MobiDB-lite"/>
    </source>
</evidence>
<organism evidence="3">
    <name type="scientific">Norrisiella sphaerica</name>
    <dbReference type="NCBI Taxonomy" id="552664"/>
    <lineage>
        <taxon>Eukaryota</taxon>
        <taxon>Sar</taxon>
        <taxon>Rhizaria</taxon>
        <taxon>Cercozoa</taxon>
        <taxon>Chlorarachniophyceae</taxon>
        <taxon>Norrisiella</taxon>
    </lineage>
</organism>
<protein>
    <recommendedName>
        <fullName evidence="2">Rab-GAP TBC domain-containing protein</fullName>
    </recommendedName>
</protein>
<feature type="region of interest" description="Disordered" evidence="1">
    <location>
        <begin position="1"/>
        <end position="149"/>
    </location>
</feature>
<dbReference type="InterPro" id="IPR035969">
    <property type="entry name" value="Rab-GAP_TBC_sf"/>
</dbReference>
<dbReference type="SMART" id="SM00164">
    <property type="entry name" value="TBC"/>
    <property type="match status" value="1"/>
</dbReference>
<dbReference type="GO" id="GO:0016192">
    <property type="term" value="P:vesicle-mediated transport"/>
    <property type="evidence" value="ECO:0007669"/>
    <property type="project" value="UniProtKB-ARBA"/>
</dbReference>
<dbReference type="Pfam" id="PF00566">
    <property type="entry name" value="RabGAP-TBC"/>
    <property type="match status" value="1"/>
</dbReference>
<dbReference type="GO" id="GO:0031267">
    <property type="term" value="F:small GTPase binding"/>
    <property type="evidence" value="ECO:0007669"/>
    <property type="project" value="TreeGrafter"/>
</dbReference>
<dbReference type="GO" id="GO:0031410">
    <property type="term" value="C:cytoplasmic vesicle"/>
    <property type="evidence" value="ECO:0007669"/>
    <property type="project" value="UniProtKB-ARBA"/>
</dbReference>
<dbReference type="InterPro" id="IPR050302">
    <property type="entry name" value="Rab_GAP_TBC_domain"/>
</dbReference>
<dbReference type="InterPro" id="IPR000195">
    <property type="entry name" value="Rab-GAP-TBC_dom"/>
</dbReference>
<feature type="compositionally biased region" description="Polar residues" evidence="1">
    <location>
        <begin position="59"/>
        <end position="75"/>
    </location>
</feature>
<feature type="compositionally biased region" description="Basic and acidic residues" evidence="1">
    <location>
        <begin position="139"/>
        <end position="149"/>
    </location>
</feature>
<dbReference type="PANTHER" id="PTHR47219">
    <property type="entry name" value="RAB GTPASE-ACTIVATING PROTEIN 1-LIKE"/>
    <property type="match status" value="1"/>
</dbReference>
<dbReference type="PROSITE" id="PS50086">
    <property type="entry name" value="TBC_RABGAP"/>
    <property type="match status" value="1"/>
</dbReference>
<gene>
    <name evidence="3" type="ORF">NSPH01132_LOCUS851</name>
</gene>
<reference evidence="3" key="1">
    <citation type="submission" date="2021-01" db="EMBL/GenBank/DDBJ databases">
        <authorList>
            <person name="Corre E."/>
            <person name="Pelletier E."/>
            <person name="Niang G."/>
            <person name="Scheremetjew M."/>
            <person name="Finn R."/>
            <person name="Kale V."/>
            <person name="Holt S."/>
            <person name="Cochrane G."/>
            <person name="Meng A."/>
            <person name="Brown T."/>
            <person name="Cohen L."/>
        </authorList>
    </citation>
    <scope>NUCLEOTIDE SEQUENCE</scope>
    <source>
        <strain evidence="3">BC52</strain>
    </source>
</reference>
<dbReference type="FunFam" id="1.10.8.270:FF:000008">
    <property type="entry name" value="Putative TBC1 domain family member 14"/>
    <property type="match status" value="1"/>
</dbReference>
<dbReference type="Gene3D" id="1.10.472.80">
    <property type="entry name" value="Ypt/Rab-GAP domain of gyp1p, domain 3"/>
    <property type="match status" value="1"/>
</dbReference>
<dbReference type="AlphaFoldDB" id="A0A7S2VVC8"/>
<dbReference type="PANTHER" id="PTHR47219:SF15">
    <property type="entry name" value="TBC1 DOMAIN FAMILY MEMBER 12 ISOFORM X1"/>
    <property type="match status" value="1"/>
</dbReference>
<dbReference type="FunFam" id="1.10.472.80:FF:000006">
    <property type="entry name" value="TBC1 domain family member 14"/>
    <property type="match status" value="1"/>
</dbReference>
<dbReference type="GO" id="GO:0005096">
    <property type="term" value="F:GTPase activator activity"/>
    <property type="evidence" value="ECO:0007669"/>
    <property type="project" value="TreeGrafter"/>
</dbReference>
<proteinExistence type="predicted"/>
<name>A0A7S2VVC8_9EUKA</name>
<dbReference type="GO" id="GO:0005773">
    <property type="term" value="C:vacuole"/>
    <property type="evidence" value="ECO:0007669"/>
    <property type="project" value="UniProtKB-ARBA"/>
</dbReference>
<accession>A0A7S2VVC8</accession>